<dbReference type="EMBL" id="VYZN01000021">
    <property type="protein sequence ID" value="KAE9536750.1"/>
    <property type="molecule type" value="Genomic_DNA"/>
</dbReference>
<dbReference type="AlphaFoldDB" id="A0A6G0TPR6"/>
<accession>A0A6G0TPR6</accession>
<evidence type="ECO:0000313" key="1">
    <source>
        <dbReference type="EMBL" id="KAE9536750.1"/>
    </source>
</evidence>
<proteinExistence type="predicted"/>
<comment type="caution">
    <text evidence="1">The sequence shown here is derived from an EMBL/GenBank/DDBJ whole genome shotgun (WGS) entry which is preliminary data.</text>
</comment>
<organism evidence="1 2">
    <name type="scientific">Aphis glycines</name>
    <name type="common">Soybean aphid</name>
    <dbReference type="NCBI Taxonomy" id="307491"/>
    <lineage>
        <taxon>Eukaryota</taxon>
        <taxon>Metazoa</taxon>
        <taxon>Ecdysozoa</taxon>
        <taxon>Arthropoda</taxon>
        <taxon>Hexapoda</taxon>
        <taxon>Insecta</taxon>
        <taxon>Pterygota</taxon>
        <taxon>Neoptera</taxon>
        <taxon>Paraneoptera</taxon>
        <taxon>Hemiptera</taxon>
        <taxon>Sternorrhyncha</taxon>
        <taxon>Aphidomorpha</taxon>
        <taxon>Aphidoidea</taxon>
        <taxon>Aphididae</taxon>
        <taxon>Aphidini</taxon>
        <taxon>Aphis</taxon>
        <taxon>Aphis</taxon>
    </lineage>
</organism>
<evidence type="ECO:0000313" key="2">
    <source>
        <dbReference type="Proteomes" id="UP000475862"/>
    </source>
</evidence>
<keyword evidence="2" id="KW-1185">Reference proteome</keyword>
<reference evidence="1 2" key="1">
    <citation type="submission" date="2019-08" db="EMBL/GenBank/DDBJ databases">
        <title>The genome of the soybean aphid Biotype 1, its phylome, world population structure and adaptation to the North American continent.</title>
        <authorList>
            <person name="Giordano R."/>
            <person name="Donthu R.K."/>
            <person name="Hernandez A.G."/>
            <person name="Wright C.L."/>
            <person name="Zimin A.V."/>
        </authorList>
    </citation>
    <scope>NUCLEOTIDE SEQUENCE [LARGE SCALE GENOMIC DNA]</scope>
    <source>
        <tissue evidence="1">Whole aphids</tissue>
    </source>
</reference>
<name>A0A6G0TPR6_APHGL</name>
<gene>
    <name evidence="1" type="ORF">AGLY_006983</name>
</gene>
<sequence length="196" mass="21547">MMNFKLSSKGLIEPNAKNTILLLYRKINVNLNLSNEYGFHKLPLHYYYDSTMGGSMLDGGGLVMTNVLGGKFASAVVRGTCFNVTARIGTVSGESGVAVQPGIGQANGLIGCSVLIFCCELKTNTFNSNISITKSHCCHQYYQGFRFLLYQIHNLRKSTKLNTSIHTRNTFLFLKLPVRNGRWNMLGAGGKILVLG</sequence>
<dbReference type="Proteomes" id="UP000475862">
    <property type="component" value="Unassembled WGS sequence"/>
</dbReference>
<protein>
    <submittedName>
        <fullName evidence="1">Uncharacterized protein</fullName>
    </submittedName>
</protein>